<dbReference type="InterPro" id="IPR034714">
    <property type="entry name" value="TagA_TarA"/>
</dbReference>
<dbReference type="InterPro" id="IPR004629">
    <property type="entry name" value="WecG_TagA_CpsF"/>
</dbReference>
<comment type="similarity">
    <text evidence="5">Belongs to the glycosyltransferase 26 family. TagA/TarA subfamily.</text>
</comment>
<keyword evidence="4 5" id="KW-0961">Cell wall biogenesis/degradation</keyword>
<evidence type="ECO:0000256" key="3">
    <source>
        <dbReference type="ARBA" id="ARBA00022944"/>
    </source>
</evidence>
<comment type="caution">
    <text evidence="6">The sequence shown here is derived from an EMBL/GenBank/DDBJ whole genome shotgun (WGS) entry which is preliminary data.</text>
</comment>
<dbReference type="EC" id="2.4.1.187" evidence="5"/>
<proteinExistence type="inferred from homology"/>
<dbReference type="GO" id="GO:0019350">
    <property type="term" value="P:teichoic acid biosynthetic process"/>
    <property type="evidence" value="ECO:0007669"/>
    <property type="project" value="UniProtKB-UniRule"/>
</dbReference>
<comment type="catalytic activity">
    <reaction evidence="5">
        <text>UDP-N-acetyl-alpha-D-mannosamine + N-acetyl-alpha-D-glucosaminyl-di-trans,octa-cis-undecaprenyl diphosphate = N-acetyl-beta-D-mannosaminyl-(1-&gt;4)-N-acetyl-alpha-D-glucosaminyl di-trans,octa-cis-undecaprenyl diphosphate + UDP + H(+)</text>
        <dbReference type="Rhea" id="RHEA:16053"/>
        <dbReference type="ChEBI" id="CHEBI:15378"/>
        <dbReference type="ChEBI" id="CHEBI:58223"/>
        <dbReference type="ChEBI" id="CHEBI:62959"/>
        <dbReference type="ChEBI" id="CHEBI:68623"/>
        <dbReference type="ChEBI" id="CHEBI:132210"/>
        <dbReference type="EC" id="2.4.1.187"/>
    </reaction>
</comment>
<evidence type="ECO:0000256" key="2">
    <source>
        <dbReference type="ARBA" id="ARBA00022679"/>
    </source>
</evidence>
<evidence type="ECO:0000256" key="1">
    <source>
        <dbReference type="ARBA" id="ARBA00022676"/>
    </source>
</evidence>
<dbReference type="EMBL" id="DVLU01000073">
    <property type="protein sequence ID" value="HIT85729.1"/>
    <property type="molecule type" value="Genomic_DNA"/>
</dbReference>
<keyword evidence="1 5" id="KW-0328">Glycosyltransferase</keyword>
<dbReference type="CDD" id="cd06533">
    <property type="entry name" value="Glyco_transf_WecG_TagA"/>
    <property type="match status" value="1"/>
</dbReference>
<dbReference type="GO" id="GO:0047244">
    <property type="term" value="F:N-acetylglucosaminyldiphosphoundecaprenol N-acetyl-beta-D-mannosaminyltransferase activity"/>
    <property type="evidence" value="ECO:0007669"/>
    <property type="project" value="UniProtKB-UniRule"/>
</dbReference>
<dbReference type="NCBIfam" id="TIGR00696">
    <property type="entry name" value="wecG_tagA_cpsF"/>
    <property type="match status" value="1"/>
</dbReference>
<reference evidence="6" key="1">
    <citation type="submission" date="2020-10" db="EMBL/GenBank/DDBJ databases">
        <authorList>
            <person name="Gilroy R."/>
        </authorList>
    </citation>
    <scope>NUCLEOTIDE SEQUENCE</scope>
    <source>
        <strain evidence="6">CHK181-108</strain>
    </source>
</reference>
<dbReference type="HAMAP" id="MF_02070">
    <property type="entry name" value="TagA_TarA"/>
    <property type="match status" value="1"/>
</dbReference>
<dbReference type="Proteomes" id="UP000824165">
    <property type="component" value="Unassembled WGS sequence"/>
</dbReference>
<comment type="function">
    <text evidence="5">Catalyzes the conversion of GlcNAc-PP-undecaprenol into ManNAc-GlcNAc-PP-undecaprenol, the first committed lipid intermediate in the de novo synthesis of teichoic acid.</text>
</comment>
<comment type="pathway">
    <text evidence="5">Cell wall biogenesis; teichoic acid biosynthesis.</text>
</comment>
<dbReference type="GO" id="GO:0071555">
    <property type="term" value="P:cell wall organization"/>
    <property type="evidence" value="ECO:0007669"/>
    <property type="project" value="UniProtKB-KW"/>
</dbReference>
<sequence>MNNKVNILGVKIDMVNIDEAADKIMGFFNEPRLHAVFTPNSEIVMEAYKDEGFCAVLNSADLLTADGIGVVYASRILKKPISERAAGYDIARRVLEKLNYTNHKLFLFGGKPGVAEEAAENLKKEYKELNIAGMRNGYFKPEDEPGIVKEINDSGADIIFVCLGAPKQEKWINAHKDELNARVAMGIGGSLDVFAGRAERAPEFWCKLGLEWFYRLVKEPWRAGRMMSLPKFAATVMAKGKKYKQDGE</sequence>
<evidence type="ECO:0000313" key="7">
    <source>
        <dbReference type="Proteomes" id="UP000824165"/>
    </source>
</evidence>
<dbReference type="Pfam" id="PF03808">
    <property type="entry name" value="Glyco_tran_WecG"/>
    <property type="match status" value="1"/>
</dbReference>
<dbReference type="PANTHER" id="PTHR34136">
    <property type="match status" value="1"/>
</dbReference>
<keyword evidence="2 5" id="KW-0808">Transferase</keyword>
<dbReference type="PANTHER" id="PTHR34136:SF1">
    <property type="entry name" value="UDP-N-ACETYL-D-MANNOSAMINURONIC ACID TRANSFERASE"/>
    <property type="match status" value="1"/>
</dbReference>
<reference evidence="6" key="2">
    <citation type="journal article" date="2021" name="PeerJ">
        <title>Extensive microbial diversity within the chicken gut microbiome revealed by metagenomics and culture.</title>
        <authorList>
            <person name="Gilroy R."/>
            <person name="Ravi A."/>
            <person name="Getino M."/>
            <person name="Pursley I."/>
            <person name="Horton D.L."/>
            <person name="Alikhan N.F."/>
            <person name="Baker D."/>
            <person name="Gharbi K."/>
            <person name="Hall N."/>
            <person name="Watson M."/>
            <person name="Adriaenssens E.M."/>
            <person name="Foster-Nyarko E."/>
            <person name="Jarju S."/>
            <person name="Secka A."/>
            <person name="Antonio M."/>
            <person name="Oren A."/>
            <person name="Chaudhuri R.R."/>
            <person name="La Ragione R."/>
            <person name="Hildebrand F."/>
            <person name="Pallen M.J."/>
        </authorList>
    </citation>
    <scope>NUCLEOTIDE SEQUENCE</scope>
    <source>
        <strain evidence="6">CHK181-108</strain>
    </source>
</reference>
<organism evidence="6 7">
    <name type="scientific">Candidatus Ornithomonoglobus intestinigallinarum</name>
    <dbReference type="NCBI Taxonomy" id="2840894"/>
    <lineage>
        <taxon>Bacteria</taxon>
        <taxon>Bacillati</taxon>
        <taxon>Bacillota</taxon>
        <taxon>Clostridia</taxon>
        <taxon>Candidatus Ornithomonoglobus</taxon>
    </lineage>
</organism>
<evidence type="ECO:0000256" key="4">
    <source>
        <dbReference type="ARBA" id="ARBA00023316"/>
    </source>
</evidence>
<evidence type="ECO:0000313" key="6">
    <source>
        <dbReference type="EMBL" id="HIT85729.1"/>
    </source>
</evidence>
<accession>A0A9D1H5B0</accession>
<name>A0A9D1H5B0_9FIRM</name>
<dbReference type="AlphaFoldDB" id="A0A9D1H5B0"/>
<protein>
    <recommendedName>
        <fullName evidence="5">N-acetylglucosaminyldiphosphoundecaprenol N-acetyl-beta-D-mannosaminyltransferase</fullName>
        <ecNumber evidence="5">2.4.1.187</ecNumber>
    </recommendedName>
    <alternativeName>
        <fullName evidence="5">N-acetylmannosaminyltransferase</fullName>
    </alternativeName>
    <alternativeName>
        <fullName evidence="5">UDP-N-acetylmannosamine transferase</fullName>
    </alternativeName>
    <alternativeName>
        <fullName evidence="5">UDP-N-acetylmannosamine:N-acetylglucosaminyl pyrophosphorylundecaprenol N-acetylmannosaminyltransferase</fullName>
    </alternativeName>
</protein>
<gene>
    <name evidence="6" type="ORF">IAA60_07485</name>
</gene>
<keyword evidence="3 5" id="KW-0777">Teichoic acid biosynthesis</keyword>
<evidence type="ECO:0000256" key="5">
    <source>
        <dbReference type="HAMAP-Rule" id="MF_02070"/>
    </source>
</evidence>